<feature type="region of interest" description="Disordered" evidence="1">
    <location>
        <begin position="110"/>
        <end position="134"/>
    </location>
</feature>
<organism evidence="2">
    <name type="scientific">marine sediment metagenome</name>
    <dbReference type="NCBI Taxonomy" id="412755"/>
    <lineage>
        <taxon>unclassified sequences</taxon>
        <taxon>metagenomes</taxon>
        <taxon>ecological metagenomes</taxon>
    </lineage>
</organism>
<protein>
    <submittedName>
        <fullName evidence="2">Uncharacterized protein</fullName>
    </submittedName>
</protein>
<name>X0T8H6_9ZZZZ</name>
<evidence type="ECO:0000256" key="1">
    <source>
        <dbReference type="SAM" id="MobiDB-lite"/>
    </source>
</evidence>
<proteinExistence type="predicted"/>
<sequence length="167" mass="19449">MQEKRHLIYEFSDYNMAGSEWTWRYYLEREEDGSFTLRAEQTIDDDDPVYEDEEPWALDPLEGLRSAEDIYDATTYYGAEIIGEVDPSNFIAGITSFNSKLGAQYKRQVERVENDNQADNDDSAPSKMRYIENPNKDQVMRLYGAMDSGGMQVIRRPRHPLPKDQED</sequence>
<comment type="caution">
    <text evidence="2">The sequence shown here is derived from an EMBL/GenBank/DDBJ whole genome shotgun (WGS) entry which is preliminary data.</text>
</comment>
<accession>X0T8H6</accession>
<dbReference type="EMBL" id="BARS01002352">
    <property type="protein sequence ID" value="GAF84467.1"/>
    <property type="molecule type" value="Genomic_DNA"/>
</dbReference>
<feature type="region of interest" description="Disordered" evidence="1">
    <location>
        <begin position="147"/>
        <end position="167"/>
    </location>
</feature>
<dbReference type="AlphaFoldDB" id="X0T8H6"/>
<reference evidence="2" key="1">
    <citation type="journal article" date="2014" name="Front. Microbiol.">
        <title>High frequency of phylogenetically diverse reductive dehalogenase-homologous genes in deep subseafloor sedimentary metagenomes.</title>
        <authorList>
            <person name="Kawai M."/>
            <person name="Futagami T."/>
            <person name="Toyoda A."/>
            <person name="Takaki Y."/>
            <person name="Nishi S."/>
            <person name="Hori S."/>
            <person name="Arai W."/>
            <person name="Tsubouchi T."/>
            <person name="Morono Y."/>
            <person name="Uchiyama I."/>
            <person name="Ito T."/>
            <person name="Fujiyama A."/>
            <person name="Inagaki F."/>
            <person name="Takami H."/>
        </authorList>
    </citation>
    <scope>NUCLEOTIDE SEQUENCE</scope>
    <source>
        <strain evidence="2">Expedition CK06-06</strain>
    </source>
</reference>
<evidence type="ECO:0000313" key="2">
    <source>
        <dbReference type="EMBL" id="GAF84467.1"/>
    </source>
</evidence>
<gene>
    <name evidence="2" type="ORF">S01H1_04458</name>
</gene>